<protein>
    <submittedName>
        <fullName evidence="2">Uncharacterized protein</fullName>
    </submittedName>
</protein>
<reference evidence="2" key="1">
    <citation type="submission" date="2022-11" db="UniProtKB">
        <authorList>
            <consortium name="WormBaseParasite"/>
        </authorList>
    </citation>
    <scope>IDENTIFICATION</scope>
</reference>
<name>A0AC34F5T4_9BILA</name>
<dbReference type="Proteomes" id="UP000887579">
    <property type="component" value="Unplaced"/>
</dbReference>
<dbReference type="WBParaSite" id="ES5_v2.g12349.t1">
    <property type="protein sequence ID" value="ES5_v2.g12349.t1"/>
    <property type="gene ID" value="ES5_v2.g12349"/>
</dbReference>
<sequence length="241" mass="27816">MGYPIEEGPIQCDAPGQNASYDSYLSCIIFQIPFKLELIGFGYICLGLLIPVILISIFGKIQEKYRWFILNQAIWDLLIVYDFICEKPTYYGYFERQIGPETMFYEPAYCIYGNANEAKTFFFWAAKDAIKHVSYLPLFLLTFSRFICLYYNPFYQRHSGTLKLATIIVAFNIVFLLLITSKPIYDIFVDAGKINMEMDDAFRKCYLKNCPRNNETLIPECNQPVIDACVAKIPVSGDNNN</sequence>
<organism evidence="1 2">
    <name type="scientific">Panagrolaimus sp. ES5</name>
    <dbReference type="NCBI Taxonomy" id="591445"/>
    <lineage>
        <taxon>Eukaryota</taxon>
        <taxon>Metazoa</taxon>
        <taxon>Ecdysozoa</taxon>
        <taxon>Nematoda</taxon>
        <taxon>Chromadorea</taxon>
        <taxon>Rhabditida</taxon>
        <taxon>Tylenchina</taxon>
        <taxon>Panagrolaimomorpha</taxon>
        <taxon>Panagrolaimoidea</taxon>
        <taxon>Panagrolaimidae</taxon>
        <taxon>Panagrolaimus</taxon>
    </lineage>
</organism>
<accession>A0AC34F5T4</accession>
<evidence type="ECO:0000313" key="1">
    <source>
        <dbReference type="Proteomes" id="UP000887579"/>
    </source>
</evidence>
<evidence type="ECO:0000313" key="2">
    <source>
        <dbReference type="WBParaSite" id="ES5_v2.g12349.t1"/>
    </source>
</evidence>
<proteinExistence type="predicted"/>